<evidence type="ECO:0000256" key="2">
    <source>
        <dbReference type="ARBA" id="ARBA00022692"/>
    </source>
</evidence>
<dbReference type="PANTHER" id="PTHR12692">
    <property type="entry name" value="DOLICHYL-DIPHOSPHOOLIGOSACCHARIDE--PROTEIN GLYCOSYLTRANSFERASE-RELATED"/>
    <property type="match status" value="1"/>
</dbReference>
<dbReference type="OrthoDB" id="67566at2759"/>
<feature type="transmembrane region" description="Helical" evidence="5">
    <location>
        <begin position="324"/>
        <end position="346"/>
    </location>
</feature>
<keyword evidence="3 5" id="KW-1133">Transmembrane helix</keyword>
<evidence type="ECO:0000256" key="1">
    <source>
        <dbReference type="ARBA" id="ARBA00004141"/>
    </source>
</evidence>
<accession>A0A8X7NMF6</accession>
<comment type="caution">
    <text evidence="7">The sequence shown here is derived from an EMBL/GenBank/DDBJ whole genome shotgun (WGS) entry which is preliminary data.</text>
</comment>
<dbReference type="GO" id="GO:0008250">
    <property type="term" value="C:oligosaccharyltransferase complex"/>
    <property type="evidence" value="ECO:0007669"/>
    <property type="project" value="TreeGrafter"/>
</dbReference>
<dbReference type="InterPro" id="IPR021149">
    <property type="entry name" value="OligosaccharylTrfase_OST3/OST6"/>
</dbReference>
<feature type="signal peptide" evidence="6">
    <location>
        <begin position="1"/>
        <end position="32"/>
    </location>
</feature>
<comment type="subcellular location">
    <subcellularLocation>
        <location evidence="1">Membrane</location>
        <topology evidence="1">Multi-pass membrane protein</topology>
    </subcellularLocation>
</comment>
<feature type="chain" id="PRO_5044694574" evidence="6">
    <location>
        <begin position="33"/>
        <end position="360"/>
    </location>
</feature>
<keyword evidence="4 5" id="KW-0472">Membrane</keyword>
<dbReference type="PANTHER" id="PTHR12692:SF3">
    <property type="entry name" value="DOLICHYL-DIPHOSPHOOLIGOSACCHARIDE--PROTEIN GLYCOSYLTRANSFERASE SUBUNIT OST6"/>
    <property type="match status" value="1"/>
</dbReference>
<evidence type="ECO:0000256" key="5">
    <source>
        <dbReference type="SAM" id="Phobius"/>
    </source>
</evidence>
<proteinExistence type="predicted"/>
<dbReference type="Proteomes" id="UP000590412">
    <property type="component" value="Unassembled WGS sequence"/>
</dbReference>
<dbReference type="GO" id="GO:0018279">
    <property type="term" value="P:protein N-linked glycosylation via asparagine"/>
    <property type="evidence" value="ECO:0007669"/>
    <property type="project" value="TreeGrafter"/>
</dbReference>
<feature type="transmembrane region" description="Helical" evidence="5">
    <location>
        <begin position="282"/>
        <end position="304"/>
    </location>
</feature>
<dbReference type="AlphaFoldDB" id="A0A8X7NMF6"/>
<gene>
    <name evidence="7" type="ORF">FOB60_003751</name>
</gene>
<protein>
    <submittedName>
        <fullName evidence="7">OST3 / OST6 family protein</fullName>
    </submittedName>
</protein>
<feature type="transmembrane region" description="Helical" evidence="5">
    <location>
        <begin position="234"/>
        <end position="254"/>
    </location>
</feature>
<keyword evidence="2 5" id="KW-0812">Transmembrane</keyword>
<keyword evidence="6" id="KW-0732">Signal</keyword>
<evidence type="ECO:0000256" key="6">
    <source>
        <dbReference type="SAM" id="SignalP"/>
    </source>
</evidence>
<name>A0A8X7NMF6_CANPA</name>
<evidence type="ECO:0000256" key="4">
    <source>
        <dbReference type="ARBA" id="ARBA00023136"/>
    </source>
</evidence>
<evidence type="ECO:0000313" key="7">
    <source>
        <dbReference type="EMBL" id="KAF6051083.1"/>
    </source>
</evidence>
<reference evidence="7" key="1">
    <citation type="submission" date="2020-03" db="EMBL/GenBank/DDBJ databases">
        <title>FDA dAtabase for Regulatory Grade micrObial Sequences (FDA-ARGOS): Supporting development and validation of Infectious Disease Dx tests.</title>
        <authorList>
            <person name="Campos J."/>
            <person name="Goldberg B."/>
            <person name="Tallon L."/>
            <person name="Sadzewicz L."/>
            <person name="Vavikolanu K."/>
            <person name="Mehta A."/>
            <person name="Aluvathingal J."/>
            <person name="Nadendla S."/>
            <person name="Nandy P."/>
            <person name="Geyer C."/>
            <person name="Yan Y."/>
            <person name="Sichtig H."/>
        </authorList>
    </citation>
    <scope>NUCLEOTIDE SEQUENCE [LARGE SCALE GENOMIC DNA]</scope>
    <source>
        <strain evidence="7">FDAARGOS_652</strain>
    </source>
</reference>
<dbReference type="Pfam" id="PF04756">
    <property type="entry name" value="OST3_OST6"/>
    <property type="match status" value="1"/>
</dbReference>
<evidence type="ECO:0000256" key="3">
    <source>
        <dbReference type="ARBA" id="ARBA00022989"/>
    </source>
</evidence>
<organism evidence="7 8">
    <name type="scientific">Candida parapsilosis</name>
    <name type="common">Yeast</name>
    <dbReference type="NCBI Taxonomy" id="5480"/>
    <lineage>
        <taxon>Eukaryota</taxon>
        <taxon>Fungi</taxon>
        <taxon>Dikarya</taxon>
        <taxon>Ascomycota</taxon>
        <taxon>Saccharomycotina</taxon>
        <taxon>Pichiomycetes</taxon>
        <taxon>Debaryomycetaceae</taxon>
        <taxon>Candida/Lodderomyces clade</taxon>
        <taxon>Candida</taxon>
    </lineage>
</organism>
<evidence type="ECO:0000313" key="8">
    <source>
        <dbReference type="Proteomes" id="UP000590412"/>
    </source>
</evidence>
<sequence>MRRTSVLPSSLWAVISISSLLPSLLYPQAILAHDNDQLINDIHNADLSHLQGHRDYYAILIFTSSNPVHDCKPCEQVIPMVEQVSTTYLAKYASSLISMRFFNIDLNDRSNAAIFRKLKMDDIPHVWLVPPSSSDYSGSGVNEDGTIEHIFDSPHLEYPLRKASLERQVAEFAKFLSEVLMIDLHVDDAVGPNADGVQSSLSTFAKTFIITFTTVVLIKKKGPSFISNTPKRAIMCYFAITVILLCIGGSQFSIQRQSPFIAKDDATGKLVFISEASVHYQYAIEIFIVAANYASLAASVVILIKLGSYKVTESSKIRDENLRVWSIILVSLVIYCLYSCLTSIVLKKDPGYPYSLTKMF</sequence>
<dbReference type="EMBL" id="JABWAB010000005">
    <property type="protein sequence ID" value="KAF6051083.1"/>
    <property type="molecule type" value="Genomic_DNA"/>
</dbReference>
<dbReference type="Gene3D" id="3.40.30.10">
    <property type="entry name" value="Glutaredoxin"/>
    <property type="match status" value="1"/>
</dbReference>